<keyword evidence="3" id="KW-1185">Reference proteome</keyword>
<evidence type="ECO:0000313" key="2">
    <source>
        <dbReference type="EMBL" id="POW18966.1"/>
    </source>
</evidence>
<dbReference type="AlphaFoldDB" id="A0A2S4WB19"/>
<evidence type="ECO:0000313" key="3">
    <source>
        <dbReference type="Proteomes" id="UP000238274"/>
    </source>
</evidence>
<feature type="chain" id="PRO_5015486416" description="CBM1 domain-containing protein" evidence="1">
    <location>
        <begin position="31"/>
        <end position="144"/>
    </location>
</feature>
<feature type="signal peptide" evidence="1">
    <location>
        <begin position="1"/>
        <end position="30"/>
    </location>
</feature>
<comment type="caution">
    <text evidence="2">The sequence shown here is derived from an EMBL/GenBank/DDBJ whole genome shotgun (WGS) entry which is preliminary data.</text>
</comment>
<evidence type="ECO:0000256" key="1">
    <source>
        <dbReference type="SAM" id="SignalP"/>
    </source>
</evidence>
<accession>A0A2S4WB19</accession>
<gene>
    <name evidence="2" type="ORF">PSHT_05254</name>
</gene>
<protein>
    <recommendedName>
        <fullName evidence="4">CBM1 domain-containing protein</fullName>
    </recommendedName>
</protein>
<proteinExistence type="predicted"/>
<evidence type="ECO:0008006" key="4">
    <source>
        <dbReference type="Google" id="ProtNLM"/>
    </source>
</evidence>
<dbReference type="VEuPathDB" id="FungiDB:PSHT_05254"/>
<dbReference type="Proteomes" id="UP000238274">
    <property type="component" value="Unassembled WGS sequence"/>
</dbReference>
<name>A0A2S4WB19_9BASI</name>
<reference evidence="2 3" key="1">
    <citation type="submission" date="2017-12" db="EMBL/GenBank/DDBJ databases">
        <title>Gene loss provides genomic basis for host adaptation in cereal stripe rust fungi.</title>
        <authorList>
            <person name="Xia C."/>
        </authorList>
    </citation>
    <scope>NUCLEOTIDE SEQUENCE [LARGE SCALE GENOMIC DNA]</scope>
    <source>
        <strain evidence="2 3">93TX-2</strain>
    </source>
</reference>
<reference evidence="3" key="3">
    <citation type="journal article" date="2018" name="Mol. Plant Microbe Interact.">
        <title>Genome sequence resources for the wheat stripe rust pathogen (Puccinia striiformis f. sp. tritici) and the barley stripe rust pathogen (Puccinia striiformis f. sp. hordei).</title>
        <authorList>
            <person name="Xia C."/>
            <person name="Wang M."/>
            <person name="Yin C."/>
            <person name="Cornejo O.E."/>
            <person name="Hulbert S.H."/>
            <person name="Chen X."/>
        </authorList>
    </citation>
    <scope>NUCLEOTIDE SEQUENCE [LARGE SCALE GENOMIC DNA]</scope>
    <source>
        <strain evidence="3">93TX-2</strain>
    </source>
</reference>
<keyword evidence="1" id="KW-0732">Signal</keyword>
<reference evidence="3" key="2">
    <citation type="journal article" date="2018" name="BMC Genomics">
        <title>Genomic insights into host adaptation between the wheat stripe rust pathogen (Puccinia striiformis f. sp. tritici) and the barley stripe rust pathogen (Puccinia striiformis f. sp. hordei).</title>
        <authorList>
            <person name="Xia C."/>
            <person name="Wang M."/>
            <person name="Yin C."/>
            <person name="Cornejo O.E."/>
            <person name="Hulbert S.H."/>
            <person name="Chen X."/>
        </authorList>
    </citation>
    <scope>NUCLEOTIDE SEQUENCE [LARGE SCALE GENOMIC DNA]</scope>
    <source>
        <strain evidence="3">93TX-2</strain>
    </source>
</reference>
<sequence length="144" mass="15430">MFAVKDATRGMIRMLSIGMIITLSVTLANAHVCYDAYETPEGGYSPPPGKASCGEGGRTYQCDLTACTPVHQIFQRCAKKAAQVPGNMNVRVLSYVAQNNLLTVFTDTGTPGKTSVVYALTTLRTKSKSLFAQTPRAVEGSENC</sequence>
<organism evidence="2 3">
    <name type="scientific">Puccinia striiformis</name>
    <dbReference type="NCBI Taxonomy" id="27350"/>
    <lineage>
        <taxon>Eukaryota</taxon>
        <taxon>Fungi</taxon>
        <taxon>Dikarya</taxon>
        <taxon>Basidiomycota</taxon>
        <taxon>Pucciniomycotina</taxon>
        <taxon>Pucciniomycetes</taxon>
        <taxon>Pucciniales</taxon>
        <taxon>Pucciniaceae</taxon>
        <taxon>Puccinia</taxon>
    </lineage>
</organism>
<dbReference type="EMBL" id="PKSM01000057">
    <property type="protein sequence ID" value="POW18966.1"/>
    <property type="molecule type" value="Genomic_DNA"/>
</dbReference>